<evidence type="ECO:0000313" key="17">
    <source>
        <dbReference type="Proteomes" id="UP000494256"/>
    </source>
</evidence>
<evidence type="ECO:0000256" key="11">
    <source>
        <dbReference type="RuleBase" id="RU003405"/>
    </source>
</evidence>
<dbReference type="Pfam" id="PF02866">
    <property type="entry name" value="Ldh_1_C"/>
    <property type="match status" value="1"/>
</dbReference>
<dbReference type="InterPro" id="IPR036291">
    <property type="entry name" value="NAD(P)-bd_dom_sf"/>
</dbReference>
<dbReference type="Proteomes" id="UP000494256">
    <property type="component" value="Unassembled WGS sequence"/>
</dbReference>
<dbReference type="InterPro" id="IPR015955">
    <property type="entry name" value="Lactate_DH/Glyco_Ohase_4_C"/>
</dbReference>
<evidence type="ECO:0000256" key="9">
    <source>
        <dbReference type="PIRSR" id="PIRSR000102-3"/>
    </source>
</evidence>
<comment type="caution">
    <text evidence="14">The sequence shown here is derived from an EMBL/GenBank/DDBJ whole genome shotgun (WGS) entry which is preliminary data.</text>
</comment>
<feature type="binding site" evidence="8">
    <location>
        <position position="108"/>
    </location>
    <ligand>
        <name>substrate</name>
    </ligand>
</feature>
<feature type="active site" description="Proton acceptor" evidence="7">
    <location>
        <position position="204"/>
    </location>
</feature>
<comment type="similarity">
    <text evidence="1">Belongs to the LDH/MDH superfamily. MDH type 1 family.</text>
</comment>
<accession>A0A8S0YMP9</accession>
<dbReference type="CDD" id="cd01337">
    <property type="entry name" value="MDH_glyoxysomal_mitochondrial"/>
    <property type="match status" value="1"/>
</dbReference>
<dbReference type="NCBIfam" id="TIGR01772">
    <property type="entry name" value="MDH_euk_gproteo"/>
    <property type="match status" value="1"/>
</dbReference>
<evidence type="ECO:0000313" key="16">
    <source>
        <dbReference type="Proteomes" id="UP000494106"/>
    </source>
</evidence>
<evidence type="ECO:0000256" key="1">
    <source>
        <dbReference type="ARBA" id="ARBA00008824"/>
    </source>
</evidence>
<dbReference type="EMBL" id="CADEBD010000327">
    <property type="protein sequence ID" value="CAB3246073.1"/>
    <property type="molecule type" value="Genomic_DNA"/>
</dbReference>
<dbReference type="PANTHER" id="PTHR11540:SF16">
    <property type="entry name" value="MALATE DEHYDROGENASE, MITOCHONDRIAL"/>
    <property type="match status" value="1"/>
</dbReference>
<dbReference type="Pfam" id="PF00056">
    <property type="entry name" value="Ldh_1_N"/>
    <property type="match status" value="1"/>
</dbReference>
<comment type="catalytic activity">
    <reaction evidence="6 11">
        <text>(S)-malate + NAD(+) = oxaloacetate + NADH + H(+)</text>
        <dbReference type="Rhea" id="RHEA:21432"/>
        <dbReference type="ChEBI" id="CHEBI:15378"/>
        <dbReference type="ChEBI" id="CHEBI:15589"/>
        <dbReference type="ChEBI" id="CHEBI:16452"/>
        <dbReference type="ChEBI" id="CHEBI:57540"/>
        <dbReference type="ChEBI" id="CHEBI:57945"/>
        <dbReference type="EC" id="1.1.1.37"/>
    </reaction>
</comment>
<dbReference type="FunFam" id="3.40.50.720:FF:000013">
    <property type="entry name" value="Malate dehydrogenase"/>
    <property type="match status" value="1"/>
</dbReference>
<evidence type="ECO:0000256" key="5">
    <source>
        <dbReference type="ARBA" id="ARBA00023027"/>
    </source>
</evidence>
<comment type="subunit">
    <text evidence="2">Homodimer.</text>
</comment>
<feature type="binding site" evidence="9">
    <location>
        <position position="256"/>
    </location>
    <ligand>
        <name>NAD(+)</name>
        <dbReference type="ChEBI" id="CHEBI:57540"/>
    </ligand>
</feature>
<proteinExistence type="inferred from homology"/>
<organism evidence="14 16">
    <name type="scientific">Arctia plantaginis</name>
    <name type="common">Wood tiger moth</name>
    <name type="synonym">Phalaena plantaginis</name>
    <dbReference type="NCBI Taxonomy" id="874455"/>
    <lineage>
        <taxon>Eukaryota</taxon>
        <taxon>Metazoa</taxon>
        <taxon>Ecdysozoa</taxon>
        <taxon>Arthropoda</taxon>
        <taxon>Hexapoda</taxon>
        <taxon>Insecta</taxon>
        <taxon>Pterygota</taxon>
        <taxon>Neoptera</taxon>
        <taxon>Endopterygota</taxon>
        <taxon>Lepidoptera</taxon>
        <taxon>Glossata</taxon>
        <taxon>Ditrysia</taxon>
        <taxon>Noctuoidea</taxon>
        <taxon>Erebidae</taxon>
        <taxon>Arctiinae</taxon>
        <taxon>Arctia</taxon>
    </lineage>
</organism>
<dbReference type="GO" id="GO:0006099">
    <property type="term" value="P:tricarboxylic acid cycle"/>
    <property type="evidence" value="ECO:0007669"/>
    <property type="project" value="UniProtKB-KW"/>
</dbReference>
<dbReference type="Gene3D" id="3.40.50.720">
    <property type="entry name" value="NAD(P)-binding Rossmann-like Domain"/>
    <property type="match status" value="1"/>
</dbReference>
<feature type="domain" description="Lactate/malate dehydrogenase N-terminal" evidence="12">
    <location>
        <begin position="29"/>
        <end position="172"/>
    </location>
</feature>
<feature type="binding site" evidence="8">
    <location>
        <position position="180"/>
    </location>
    <ligand>
        <name>substrate</name>
    </ligand>
</feature>
<evidence type="ECO:0000313" key="14">
    <source>
        <dbReference type="EMBL" id="CAB3220296.1"/>
    </source>
</evidence>
<evidence type="ECO:0000256" key="4">
    <source>
        <dbReference type="ARBA" id="ARBA00023002"/>
    </source>
</evidence>
<protein>
    <recommendedName>
        <fullName evidence="11">Malate dehydrogenase</fullName>
        <ecNumber evidence="11">1.1.1.37</ecNumber>
    </recommendedName>
</protein>
<dbReference type="OrthoDB" id="755699at2759"/>
<evidence type="ECO:0000256" key="10">
    <source>
        <dbReference type="RuleBase" id="RU003369"/>
    </source>
</evidence>
<dbReference type="EMBL" id="CADEBC010000045">
    <property type="protein sequence ID" value="CAB3220296.1"/>
    <property type="molecule type" value="Genomic_DNA"/>
</dbReference>
<evidence type="ECO:0000256" key="7">
    <source>
        <dbReference type="PIRSR" id="PIRSR000102-1"/>
    </source>
</evidence>
<dbReference type="Gene3D" id="3.90.110.10">
    <property type="entry name" value="Lactate dehydrogenase/glycoside hydrolase, family 4, C-terminal"/>
    <property type="match status" value="1"/>
</dbReference>
<reference evidence="16 17" key="1">
    <citation type="submission" date="2020-04" db="EMBL/GenBank/DDBJ databases">
        <authorList>
            <person name="Wallbank WR R."/>
            <person name="Pardo Diaz C."/>
            <person name="Kozak K."/>
            <person name="Martin S."/>
            <person name="Jiggins C."/>
            <person name="Moest M."/>
            <person name="Warren A I."/>
            <person name="Byers J.R.P. K."/>
            <person name="Montejo-Kovacevich G."/>
            <person name="Yen C E."/>
        </authorList>
    </citation>
    <scope>NUCLEOTIDE SEQUENCE [LARGE SCALE GENOMIC DNA]</scope>
</reference>
<dbReference type="InterPro" id="IPR001557">
    <property type="entry name" value="L-lactate/malate_DH"/>
</dbReference>
<evidence type="ECO:0000256" key="2">
    <source>
        <dbReference type="ARBA" id="ARBA00011738"/>
    </source>
</evidence>
<dbReference type="EC" id="1.1.1.37" evidence="11"/>
<keyword evidence="16" id="KW-1185">Reference proteome</keyword>
<feature type="binding site" evidence="8">
    <location>
        <position position="114"/>
    </location>
    <ligand>
        <name>substrate</name>
    </ligand>
</feature>
<dbReference type="PROSITE" id="PS00068">
    <property type="entry name" value="MDH"/>
    <property type="match status" value="1"/>
</dbReference>
<feature type="binding site" evidence="8">
    <location>
        <position position="146"/>
    </location>
    <ligand>
        <name>substrate</name>
    </ligand>
</feature>
<gene>
    <name evidence="15" type="ORF">APLA_LOCUS11359</name>
    <name evidence="14" type="ORF">APLA_LOCUS224</name>
</gene>
<feature type="binding site" evidence="9">
    <location>
        <begin position="144"/>
        <end position="146"/>
    </location>
    <ligand>
        <name>NAD(+)</name>
        <dbReference type="ChEBI" id="CHEBI:57540"/>
    </ligand>
</feature>
<dbReference type="GO" id="GO:0005739">
    <property type="term" value="C:mitochondrion"/>
    <property type="evidence" value="ECO:0007669"/>
    <property type="project" value="TreeGrafter"/>
</dbReference>
<dbReference type="InterPro" id="IPR010097">
    <property type="entry name" value="Malate_DH_type1"/>
</dbReference>
<dbReference type="Proteomes" id="UP000494106">
    <property type="component" value="Unassembled WGS sequence"/>
</dbReference>
<evidence type="ECO:0000313" key="15">
    <source>
        <dbReference type="EMBL" id="CAB3246073.1"/>
    </source>
</evidence>
<dbReference type="PANTHER" id="PTHR11540">
    <property type="entry name" value="MALATE AND LACTATE DEHYDROGENASE"/>
    <property type="match status" value="1"/>
</dbReference>
<name>A0A8S0YMP9_ARCPL</name>
<dbReference type="PIRSF" id="PIRSF000102">
    <property type="entry name" value="Lac_mal_DH"/>
    <property type="match status" value="1"/>
</dbReference>
<sequence>MFASIKLLTSGNVFIGAKIFSVTSQRNYKVAVVGASGGIGQPLSLLLKLNSLVSHLALHDIAPITPGVAVDLSHINTPCRVTSHKGPEQLAEAIRCASVVVIPAGIPRKPGMSRDDLFKTNAGLIRDIAKAVARNCPQAILAIVTNPVNSTVPVAAEILRIEGAYDGRRVMGVTTLDVVRSCTFIGELNGVDPTLVSVPVIGGHSGSTIIPLFSQSSPIPNVCSLADIRALTTRVQEAGSEVVQAKAGGGSATLSMAFAAAKFTSSVLRALSGEKNIVECAYVASGLCAPAFFANPVLLGQYGVERNLGFNCISPFETEILRNAMPELLKNIQTGYEFVYRRNR</sequence>
<dbReference type="SUPFAM" id="SSF56327">
    <property type="entry name" value="LDH C-terminal domain-like"/>
    <property type="match status" value="1"/>
</dbReference>
<evidence type="ECO:0000259" key="13">
    <source>
        <dbReference type="Pfam" id="PF02866"/>
    </source>
</evidence>
<dbReference type="InterPro" id="IPR001252">
    <property type="entry name" value="Malate_DH_AS"/>
</dbReference>
<dbReference type="AlphaFoldDB" id="A0A8S0YMP9"/>
<feature type="domain" description="Lactate/malate dehydrogenase C-terminal" evidence="13">
    <location>
        <begin position="174"/>
        <end position="338"/>
    </location>
</feature>
<keyword evidence="3 11" id="KW-0816">Tricarboxylic acid cycle</keyword>
<dbReference type="InterPro" id="IPR001236">
    <property type="entry name" value="Lactate/malate_DH_N"/>
</dbReference>
<feature type="binding site" evidence="9">
    <location>
        <position position="121"/>
    </location>
    <ligand>
        <name>NAD(+)</name>
        <dbReference type="ChEBI" id="CHEBI:57540"/>
    </ligand>
</feature>
<evidence type="ECO:0000256" key="8">
    <source>
        <dbReference type="PIRSR" id="PIRSR000102-2"/>
    </source>
</evidence>
<evidence type="ECO:0000259" key="12">
    <source>
        <dbReference type="Pfam" id="PF00056"/>
    </source>
</evidence>
<keyword evidence="4 10" id="KW-0560">Oxidoreductase</keyword>
<keyword evidence="5 9" id="KW-0520">NAD</keyword>
<feature type="binding site" evidence="9">
    <location>
        <position position="60"/>
    </location>
    <ligand>
        <name>NAD(+)</name>
        <dbReference type="ChEBI" id="CHEBI:57540"/>
    </ligand>
</feature>
<dbReference type="FunFam" id="3.90.110.10:FF:000001">
    <property type="entry name" value="Malate dehydrogenase"/>
    <property type="match status" value="1"/>
</dbReference>
<evidence type="ECO:0000256" key="6">
    <source>
        <dbReference type="ARBA" id="ARBA00048313"/>
    </source>
</evidence>
<evidence type="ECO:0000256" key="3">
    <source>
        <dbReference type="ARBA" id="ARBA00022532"/>
    </source>
</evidence>
<feature type="binding site" evidence="9">
    <location>
        <begin position="34"/>
        <end position="40"/>
    </location>
    <ligand>
        <name>NAD(+)</name>
        <dbReference type="ChEBI" id="CHEBI:57540"/>
    </ligand>
</feature>
<dbReference type="GO" id="GO:0030060">
    <property type="term" value="F:L-malate dehydrogenase (NAD+) activity"/>
    <property type="evidence" value="ECO:0007669"/>
    <property type="project" value="UniProtKB-EC"/>
</dbReference>
<dbReference type="SUPFAM" id="SSF51735">
    <property type="entry name" value="NAD(P)-binding Rossmann-fold domains"/>
    <property type="match status" value="1"/>
</dbReference>
<dbReference type="GO" id="GO:0006108">
    <property type="term" value="P:malate metabolic process"/>
    <property type="evidence" value="ECO:0007669"/>
    <property type="project" value="InterPro"/>
</dbReference>
<dbReference type="InterPro" id="IPR022383">
    <property type="entry name" value="Lactate/malate_DH_C"/>
</dbReference>